<dbReference type="Proteomes" id="UP000198284">
    <property type="component" value="Unassembled WGS sequence"/>
</dbReference>
<protein>
    <submittedName>
        <fullName evidence="3">Uncharacterized protein</fullName>
    </submittedName>
</protein>
<dbReference type="RefSeq" id="WP_089399845.1">
    <property type="nucleotide sequence ID" value="NZ_FZOT01000008.1"/>
</dbReference>
<evidence type="ECO:0000256" key="2">
    <source>
        <dbReference type="SAM" id="MobiDB-lite"/>
    </source>
</evidence>
<feature type="region of interest" description="Disordered" evidence="2">
    <location>
        <begin position="60"/>
        <end position="91"/>
    </location>
</feature>
<dbReference type="OrthoDB" id="8776642at2"/>
<feature type="compositionally biased region" description="Low complexity" evidence="2">
    <location>
        <begin position="61"/>
        <end position="73"/>
    </location>
</feature>
<organism evidence="3 4">
    <name type="scientific">Noviherbaspirillum humi</name>
    <dbReference type="NCBI Taxonomy" id="1688639"/>
    <lineage>
        <taxon>Bacteria</taxon>
        <taxon>Pseudomonadati</taxon>
        <taxon>Pseudomonadota</taxon>
        <taxon>Betaproteobacteria</taxon>
        <taxon>Burkholderiales</taxon>
        <taxon>Oxalobacteraceae</taxon>
        <taxon>Noviherbaspirillum</taxon>
    </lineage>
</organism>
<evidence type="ECO:0000313" key="4">
    <source>
        <dbReference type="Proteomes" id="UP000198284"/>
    </source>
</evidence>
<sequence>MSSLNQARESLKAELAHAEQGVRFYQSRIEALHRALASLEQIDDVDGRIAKSGVKARRGRAAATGAAVKPAKAAGKRGRPAGAAGRDLPSTGGSFWIDLIGAEPKTAPELLEAAVRQMNLSLDPAQRKKLAQRMVTAINGLLKSGKIKDSGKGRERRYYRD</sequence>
<proteinExistence type="predicted"/>
<dbReference type="EMBL" id="FZOT01000008">
    <property type="protein sequence ID" value="SNS87535.1"/>
    <property type="molecule type" value="Genomic_DNA"/>
</dbReference>
<evidence type="ECO:0000256" key="1">
    <source>
        <dbReference type="SAM" id="Coils"/>
    </source>
</evidence>
<reference evidence="3 4" key="1">
    <citation type="submission" date="2017-06" db="EMBL/GenBank/DDBJ databases">
        <authorList>
            <person name="Kim H.J."/>
            <person name="Triplett B.A."/>
        </authorList>
    </citation>
    <scope>NUCLEOTIDE SEQUENCE [LARGE SCALE GENOMIC DNA]</scope>
    <source>
        <strain evidence="3 4">U15</strain>
    </source>
</reference>
<accession>A0A239I1Q9</accession>
<keyword evidence="1" id="KW-0175">Coiled coil</keyword>
<name>A0A239I1Q9_9BURK</name>
<gene>
    <name evidence="3" type="ORF">SAMN06265795_10871</name>
</gene>
<keyword evidence="4" id="KW-1185">Reference proteome</keyword>
<dbReference type="AlphaFoldDB" id="A0A239I1Q9"/>
<evidence type="ECO:0000313" key="3">
    <source>
        <dbReference type="EMBL" id="SNS87535.1"/>
    </source>
</evidence>
<feature type="coiled-coil region" evidence="1">
    <location>
        <begin position="1"/>
        <end position="42"/>
    </location>
</feature>